<evidence type="ECO:0000256" key="5">
    <source>
        <dbReference type="ARBA" id="ARBA00023163"/>
    </source>
</evidence>
<reference evidence="9" key="2">
    <citation type="journal article" date="2014" name="BMC Genomics">
        <title>Genome-wide characterization and comparative analysis of R2R3-MYB transcription factors shows the complexity of MYB-associated regulatory networks in Salvia miltiorrhiza.</title>
        <authorList>
            <person name="Li C."/>
            <person name="Lu S."/>
        </authorList>
    </citation>
    <scope>NUCLEOTIDE SEQUENCE</scope>
</reference>
<dbReference type="CDD" id="cd00167">
    <property type="entry name" value="SANT"/>
    <property type="match status" value="2"/>
</dbReference>
<keyword evidence="6" id="KW-0539">Nucleus</keyword>
<dbReference type="FunFam" id="1.10.10.60:FF:000060">
    <property type="entry name" value="MYB transcription factor"/>
    <property type="match status" value="1"/>
</dbReference>
<feature type="domain" description="HTH myb-type" evidence="8">
    <location>
        <begin position="14"/>
        <end position="70"/>
    </location>
</feature>
<evidence type="ECO:0000313" key="9">
    <source>
        <dbReference type="EMBL" id="AGN52120.1"/>
    </source>
</evidence>
<dbReference type="EMBL" id="KF059560">
    <property type="protein sequence ID" value="AGN52230.1"/>
    <property type="molecule type" value="Genomic_DNA"/>
</dbReference>
<keyword evidence="5" id="KW-0804">Transcription</keyword>
<dbReference type="PANTHER" id="PTHR47996">
    <property type="entry name" value="TRANSCRIPTION FACTOR DUO1"/>
    <property type="match status" value="1"/>
</dbReference>
<sequence length="285" mass="32171">MMEGKRRMAHDDELRDIKKGPWKVEEDEVLINHVKKYGPRDWSSIRSKGLLRRTGKSCRLRWVNKLRPDLKTGMKFSADEERTVIDLQAQFGNKWAKIATYLQGRTDNDVKNFWSSRQKRLARILHTSTAPSSSKSHKTTKHLQTPPFDFIPSLKATKLEEEFAASSMETVPFGEVVYPSPISAVPVEQQPYVAFPQFPMLPPDYPPLLEGQDFIGRLGAPNFLDDELGHSALGTAQVPIAPSFQASGTSESHDAVDIDSLMDDDFPPIDLFDQIEPLPSPSHWS</sequence>
<dbReference type="PANTHER" id="PTHR47996:SF3">
    <property type="entry name" value="TRANSCRIPTION FACTOR DUO1"/>
    <property type="match status" value="1"/>
</dbReference>
<dbReference type="SUPFAM" id="SSF46689">
    <property type="entry name" value="Homeodomain-like"/>
    <property type="match status" value="1"/>
</dbReference>
<name>A0A059PRL2_SALMI</name>
<evidence type="ECO:0000256" key="1">
    <source>
        <dbReference type="ARBA" id="ARBA00004123"/>
    </source>
</evidence>
<dbReference type="PROSITE" id="PS50090">
    <property type="entry name" value="MYB_LIKE"/>
    <property type="match status" value="2"/>
</dbReference>
<protein>
    <submittedName>
        <fullName evidence="9">MYB-related transcription factor</fullName>
    </submittedName>
</protein>
<gene>
    <name evidence="9" type="primary">MYB96</name>
</gene>
<evidence type="ECO:0000256" key="2">
    <source>
        <dbReference type="ARBA" id="ARBA00022737"/>
    </source>
</evidence>
<feature type="domain" description="Myb-like" evidence="7">
    <location>
        <begin position="14"/>
        <end position="66"/>
    </location>
</feature>
<dbReference type="EMBL" id="KF059450">
    <property type="protein sequence ID" value="AGN52120.1"/>
    <property type="molecule type" value="mRNA"/>
</dbReference>
<keyword evidence="4" id="KW-0238">DNA-binding</keyword>
<dbReference type="InterPro" id="IPR009057">
    <property type="entry name" value="Homeodomain-like_sf"/>
</dbReference>
<dbReference type="InterPro" id="IPR053106">
    <property type="entry name" value="Plant_Male-Germline_Reg_TFs"/>
</dbReference>
<comment type="subcellular location">
    <subcellularLocation>
        <location evidence="1">Nucleus</location>
    </subcellularLocation>
</comment>
<proteinExistence type="evidence at transcript level"/>
<dbReference type="GO" id="GO:0003677">
    <property type="term" value="F:DNA binding"/>
    <property type="evidence" value="ECO:0007669"/>
    <property type="project" value="UniProtKB-KW"/>
</dbReference>
<dbReference type="FunFam" id="1.10.10.60:FF:000351">
    <property type="entry name" value="Transcription factor GAMYB"/>
    <property type="match status" value="1"/>
</dbReference>
<feature type="domain" description="HTH myb-type" evidence="8">
    <location>
        <begin position="75"/>
        <end position="122"/>
    </location>
</feature>
<evidence type="ECO:0000259" key="7">
    <source>
        <dbReference type="PROSITE" id="PS50090"/>
    </source>
</evidence>
<accession>A0A059PRL2</accession>
<reference evidence="10" key="1">
    <citation type="submission" date="2013-05" db="EMBL/GenBank/DDBJ databases">
        <title>Genome-wide characterization and comparative analysis of R2R3-MYB transcription factors reveals the complexity of MYB-associated regulatory networks in Salvia miltiorrhiza.</title>
        <authorList>
            <person name="Li C."/>
            <person name="Lu S."/>
        </authorList>
    </citation>
    <scope>NUCLEOTIDE SEQUENCE</scope>
</reference>
<evidence type="ECO:0000259" key="8">
    <source>
        <dbReference type="PROSITE" id="PS51294"/>
    </source>
</evidence>
<dbReference type="AlphaFoldDB" id="A0A059PRL2"/>
<feature type="domain" description="Myb-like" evidence="7">
    <location>
        <begin position="75"/>
        <end position="118"/>
    </location>
</feature>
<evidence type="ECO:0000256" key="6">
    <source>
        <dbReference type="ARBA" id="ARBA00023242"/>
    </source>
</evidence>
<evidence type="ECO:0000256" key="3">
    <source>
        <dbReference type="ARBA" id="ARBA00023015"/>
    </source>
</evidence>
<dbReference type="PROSITE" id="PS51294">
    <property type="entry name" value="HTH_MYB"/>
    <property type="match status" value="2"/>
</dbReference>
<dbReference type="SMART" id="SM00717">
    <property type="entry name" value="SANT"/>
    <property type="match status" value="2"/>
</dbReference>
<evidence type="ECO:0000313" key="10">
    <source>
        <dbReference type="EMBL" id="AGN52230.1"/>
    </source>
</evidence>
<keyword evidence="3" id="KW-0805">Transcription regulation</keyword>
<dbReference type="InterPro" id="IPR017930">
    <property type="entry name" value="Myb_dom"/>
</dbReference>
<keyword evidence="2" id="KW-0677">Repeat</keyword>
<dbReference type="GO" id="GO:0005634">
    <property type="term" value="C:nucleus"/>
    <property type="evidence" value="ECO:0007669"/>
    <property type="project" value="UniProtKB-SubCell"/>
</dbReference>
<dbReference type="Gene3D" id="1.10.10.60">
    <property type="entry name" value="Homeodomain-like"/>
    <property type="match status" value="2"/>
</dbReference>
<organism evidence="9">
    <name type="scientific">Salvia miltiorrhiza</name>
    <name type="common">Chinese sage</name>
    <dbReference type="NCBI Taxonomy" id="226208"/>
    <lineage>
        <taxon>Eukaryota</taxon>
        <taxon>Viridiplantae</taxon>
        <taxon>Streptophyta</taxon>
        <taxon>Embryophyta</taxon>
        <taxon>Tracheophyta</taxon>
        <taxon>Spermatophyta</taxon>
        <taxon>Magnoliopsida</taxon>
        <taxon>eudicotyledons</taxon>
        <taxon>Gunneridae</taxon>
        <taxon>Pentapetalae</taxon>
        <taxon>asterids</taxon>
        <taxon>lamiids</taxon>
        <taxon>Lamiales</taxon>
        <taxon>Lamiaceae</taxon>
        <taxon>Nepetoideae</taxon>
        <taxon>Mentheae</taxon>
        <taxon>Salviinae</taxon>
        <taxon>Salvia</taxon>
        <taxon>Salvia incertae sedis</taxon>
    </lineage>
</organism>
<evidence type="ECO:0000256" key="4">
    <source>
        <dbReference type="ARBA" id="ARBA00023125"/>
    </source>
</evidence>
<dbReference type="InterPro" id="IPR001005">
    <property type="entry name" value="SANT/Myb"/>
</dbReference>
<dbReference type="Pfam" id="PF00249">
    <property type="entry name" value="Myb_DNA-binding"/>
    <property type="match status" value="2"/>
</dbReference>